<feature type="transmembrane region" description="Helical" evidence="2">
    <location>
        <begin position="87"/>
        <end position="109"/>
    </location>
</feature>
<organism evidence="3 4">
    <name type="scientific">Alloalcanivorax xenomutans</name>
    <dbReference type="NCBI Taxonomy" id="1094342"/>
    <lineage>
        <taxon>Bacteria</taxon>
        <taxon>Pseudomonadati</taxon>
        <taxon>Pseudomonadota</taxon>
        <taxon>Gammaproteobacteria</taxon>
        <taxon>Oceanospirillales</taxon>
        <taxon>Alcanivoracaceae</taxon>
        <taxon>Alloalcanivorax</taxon>
    </lineage>
</organism>
<evidence type="ECO:0000256" key="1">
    <source>
        <dbReference type="SAM" id="MobiDB-lite"/>
    </source>
</evidence>
<keyword evidence="2" id="KW-0472">Membrane</keyword>
<feature type="region of interest" description="Disordered" evidence="1">
    <location>
        <begin position="1"/>
        <end position="20"/>
    </location>
</feature>
<feature type="transmembrane region" description="Helical" evidence="2">
    <location>
        <begin position="212"/>
        <end position="236"/>
    </location>
</feature>
<protein>
    <submittedName>
        <fullName evidence="3">Uncharacterized protein</fullName>
    </submittedName>
</protein>
<gene>
    <name evidence="3" type="ORF">LZG35_22585</name>
</gene>
<feature type="transmembrane region" description="Helical" evidence="2">
    <location>
        <begin position="174"/>
        <end position="192"/>
    </location>
</feature>
<proteinExistence type="predicted"/>
<reference evidence="3" key="1">
    <citation type="submission" date="2022-01" db="EMBL/GenBank/DDBJ databases">
        <authorList>
            <person name="Karlyshev A.V."/>
            <person name="Jaspars M."/>
        </authorList>
    </citation>
    <scope>NUCLEOTIDE SEQUENCE</scope>
    <source>
        <strain evidence="3">AGSA3-2</strain>
    </source>
</reference>
<dbReference type="RefSeq" id="WP_199466733.1">
    <property type="nucleotide sequence ID" value="NZ_JAJVKT010000083.1"/>
</dbReference>
<evidence type="ECO:0000256" key="2">
    <source>
        <dbReference type="SAM" id="Phobius"/>
    </source>
</evidence>
<comment type="caution">
    <text evidence="3">The sequence shown here is derived from an EMBL/GenBank/DDBJ whole genome shotgun (WGS) entry which is preliminary data.</text>
</comment>
<name>A0A9Q3W962_9GAMM</name>
<dbReference type="AlphaFoldDB" id="A0A9Q3W962"/>
<sequence length="270" mass="31193">MEKTLRPHEGNRVYSSMEDGMFGSKHNDSDETTAPGIWGSWERAWDPRWALRCWSFLLFLDIMSLIYRKAGLLAYYEQSAFEAQDLVWLFFVIAIFSLMVTFVLPLFFWTLRDIGFALLPARWFGQSGLKRPDSSVGSSKVLSEALENSDTFLYDYYKERKQKWKKGNERAQEAATLMLSAFLMTLVAWGVGVSSGGLEGSVVGYIKKFHEWYPITARILGFFVFLGVLGAIKYIYSAWFYGPSINWIYHPPLRRKEDEDKEGKKRDSVL</sequence>
<evidence type="ECO:0000313" key="4">
    <source>
        <dbReference type="Proteomes" id="UP001107961"/>
    </source>
</evidence>
<keyword evidence="2" id="KW-1133">Transmembrane helix</keyword>
<keyword evidence="2" id="KW-0812">Transmembrane</keyword>
<dbReference type="Proteomes" id="UP001107961">
    <property type="component" value="Unassembled WGS sequence"/>
</dbReference>
<keyword evidence="4" id="KW-1185">Reference proteome</keyword>
<feature type="compositionally biased region" description="Basic and acidic residues" evidence="1">
    <location>
        <begin position="1"/>
        <end position="11"/>
    </location>
</feature>
<accession>A0A9Q3W962</accession>
<evidence type="ECO:0000313" key="3">
    <source>
        <dbReference type="EMBL" id="MCE7511419.1"/>
    </source>
</evidence>
<dbReference type="EMBL" id="JAJVKT010000083">
    <property type="protein sequence ID" value="MCE7511419.1"/>
    <property type="molecule type" value="Genomic_DNA"/>
</dbReference>